<organism evidence="1 2">
    <name type="scientific">Candidatus Scybalocola faecigallinarum</name>
    <dbReference type="NCBI Taxonomy" id="2840941"/>
    <lineage>
        <taxon>Bacteria</taxon>
        <taxon>Bacillati</taxon>
        <taxon>Bacillota</taxon>
        <taxon>Clostridia</taxon>
        <taxon>Lachnospirales</taxon>
        <taxon>Lachnospiraceae</taxon>
        <taxon>Lachnospiraceae incertae sedis</taxon>
        <taxon>Candidatus Scybalocola (ex Gilroy et al. 2021)</taxon>
    </lineage>
</organism>
<dbReference type="EMBL" id="DVIT01000032">
    <property type="protein sequence ID" value="HIS47754.1"/>
    <property type="molecule type" value="Genomic_DNA"/>
</dbReference>
<reference evidence="1" key="2">
    <citation type="journal article" date="2021" name="PeerJ">
        <title>Extensive microbial diversity within the chicken gut microbiome revealed by metagenomics and culture.</title>
        <authorList>
            <person name="Gilroy R."/>
            <person name="Ravi A."/>
            <person name="Getino M."/>
            <person name="Pursley I."/>
            <person name="Horton D.L."/>
            <person name="Alikhan N.F."/>
            <person name="Baker D."/>
            <person name="Gharbi K."/>
            <person name="Hall N."/>
            <person name="Watson M."/>
            <person name="Adriaenssens E.M."/>
            <person name="Foster-Nyarko E."/>
            <person name="Jarju S."/>
            <person name="Secka A."/>
            <person name="Antonio M."/>
            <person name="Oren A."/>
            <person name="Chaudhuri R.R."/>
            <person name="La Ragione R."/>
            <person name="Hildebrand F."/>
            <person name="Pallen M.J."/>
        </authorList>
    </citation>
    <scope>NUCLEOTIDE SEQUENCE</scope>
    <source>
        <strain evidence="1">CHK178-757</strain>
    </source>
</reference>
<evidence type="ECO:0008006" key="3">
    <source>
        <dbReference type="Google" id="ProtNLM"/>
    </source>
</evidence>
<gene>
    <name evidence="1" type="ORF">IAB46_09445</name>
</gene>
<accession>A0A9D1F5H7</accession>
<dbReference type="SUPFAM" id="SSF48452">
    <property type="entry name" value="TPR-like"/>
    <property type="match status" value="1"/>
</dbReference>
<comment type="caution">
    <text evidence="1">The sequence shown here is derived from an EMBL/GenBank/DDBJ whole genome shotgun (WGS) entry which is preliminary data.</text>
</comment>
<protein>
    <recommendedName>
        <fullName evidence="3">Tetratricopeptide repeat protein</fullName>
    </recommendedName>
</protein>
<dbReference type="AlphaFoldDB" id="A0A9D1F5H7"/>
<dbReference type="InterPro" id="IPR011990">
    <property type="entry name" value="TPR-like_helical_dom_sf"/>
</dbReference>
<evidence type="ECO:0000313" key="2">
    <source>
        <dbReference type="Proteomes" id="UP000823927"/>
    </source>
</evidence>
<sequence length="368" mass="41399">MAILAVRIEDEGTLRFNEFFDYNGKCYALSKSRASSCATGIVLEDFYECTVLTDWIEDIPVIFLWEDPSNKKMKICGWYRKAKIWRKVMQPCLFLEGNICARSLDAVMLTAASRPEAVRPLPERAVDFGDKMYRVIENDEDGYEQLEAIMEKAWPQETIRYDLVPSAMDKGAIRREAAALMGACGGDSRKARYEVCIRQCMAYGQMLMDDACKDIGDIKTLRDYGKMAVTLRSGQADGYYYEALADEHLGFVKEGLKAVNKALNIEPDGADILALKANLLADMGDYSQAASLYSESFDISADEAYLLMKGCVLFIMGNVDGAYEVYRRITDKELLEAAGINLNDMERRWPFVAIRGLKNLLKKGSKEG</sequence>
<dbReference type="Gene3D" id="1.25.40.10">
    <property type="entry name" value="Tetratricopeptide repeat domain"/>
    <property type="match status" value="1"/>
</dbReference>
<name>A0A9D1F5H7_9FIRM</name>
<dbReference type="Proteomes" id="UP000823927">
    <property type="component" value="Unassembled WGS sequence"/>
</dbReference>
<proteinExistence type="predicted"/>
<evidence type="ECO:0000313" key="1">
    <source>
        <dbReference type="EMBL" id="HIS47754.1"/>
    </source>
</evidence>
<reference evidence="1" key="1">
    <citation type="submission" date="2020-10" db="EMBL/GenBank/DDBJ databases">
        <authorList>
            <person name="Gilroy R."/>
        </authorList>
    </citation>
    <scope>NUCLEOTIDE SEQUENCE</scope>
    <source>
        <strain evidence="1">CHK178-757</strain>
    </source>
</reference>